<dbReference type="GO" id="GO:0005524">
    <property type="term" value="F:ATP binding"/>
    <property type="evidence" value="ECO:0007669"/>
    <property type="project" value="UniProtKB-KW"/>
</dbReference>
<dbReference type="InterPro" id="IPR020568">
    <property type="entry name" value="Ribosomal_Su5_D2-typ_SF"/>
</dbReference>
<keyword evidence="6" id="KW-0443">Lipid metabolism</keyword>
<evidence type="ECO:0000256" key="5">
    <source>
        <dbReference type="ARBA" id="ARBA00022840"/>
    </source>
</evidence>
<evidence type="ECO:0000313" key="10">
    <source>
        <dbReference type="EMBL" id="KKU60657.1"/>
    </source>
</evidence>
<dbReference type="Gene3D" id="3.30.70.890">
    <property type="entry name" value="GHMP kinase, C-terminal domain"/>
    <property type="match status" value="1"/>
</dbReference>
<dbReference type="GO" id="GO:0004163">
    <property type="term" value="F:diphosphomevalonate decarboxylase activity"/>
    <property type="evidence" value="ECO:0007669"/>
    <property type="project" value="UniProtKB-EC"/>
</dbReference>
<accession>A0A0G1RU60</accession>
<evidence type="ECO:0000313" key="11">
    <source>
        <dbReference type="Proteomes" id="UP000033860"/>
    </source>
</evidence>
<dbReference type="InterPro" id="IPR053859">
    <property type="entry name" value="MVD-like_N"/>
</dbReference>
<feature type="domain" description="Diphosphomevalonate decarboxylase-like N-terminal" evidence="9">
    <location>
        <begin position="7"/>
        <end position="148"/>
    </location>
</feature>
<organism evidence="10 11">
    <name type="scientific">Candidatus Beckwithbacteria bacterium GW2011_GWB1_47_15</name>
    <dbReference type="NCBI Taxonomy" id="1618371"/>
    <lineage>
        <taxon>Bacteria</taxon>
        <taxon>Candidatus Beckwithiibacteriota</taxon>
    </lineage>
</organism>
<protein>
    <recommendedName>
        <fullName evidence="2">diphosphomevalonate decarboxylase</fullName>
        <ecNumber evidence="2">4.1.1.33</ecNumber>
    </recommendedName>
</protein>
<dbReference type="Pfam" id="PF18376">
    <property type="entry name" value="MDD_C"/>
    <property type="match status" value="1"/>
</dbReference>
<sequence>MKATAFAPVNVAAIKYWGKADADLRLPANSSLSVNLTNLGTTTTVEWDKNLTADIADNRMVEHLDRVREIAKFNLKARVETKNNFPASVGLSSSASGMAALTLAATAAANLKLKTKDLSRLARLASGSACRSIPDGWAEWATGNDQASYAKSIFPADFWDLRVLVVILSQEKKKVSSTAGQKMAFTSPFYKARVAAIPAKITKIKQAIAKKNFSLLGQIMEEDCLNMHAVMLTQRPPLVYWLPETVRVMQAVRQWRRQGLESYFTVNTGQNVFVFCRPRDEVRLTARLRRLEGVKEVRRDQIGSGAKLL</sequence>
<reference evidence="10 11" key="1">
    <citation type="journal article" date="2015" name="Nature">
        <title>rRNA introns, odd ribosomes, and small enigmatic genomes across a large radiation of phyla.</title>
        <authorList>
            <person name="Brown C.T."/>
            <person name="Hug L.A."/>
            <person name="Thomas B.C."/>
            <person name="Sharon I."/>
            <person name="Castelle C.J."/>
            <person name="Singh A."/>
            <person name="Wilkins M.J."/>
            <person name="Williams K.H."/>
            <person name="Banfield J.F."/>
        </authorList>
    </citation>
    <scope>NUCLEOTIDE SEQUENCE [LARGE SCALE GENOMIC DNA]</scope>
</reference>
<dbReference type="NCBIfam" id="TIGR01240">
    <property type="entry name" value="mevDPdecarb"/>
    <property type="match status" value="1"/>
</dbReference>
<dbReference type="InterPro" id="IPR036554">
    <property type="entry name" value="GHMP_kinase_C_sf"/>
</dbReference>
<dbReference type="PIRSF" id="PIRSF015950">
    <property type="entry name" value="Mev_P_decrbx"/>
    <property type="match status" value="1"/>
</dbReference>
<evidence type="ECO:0000256" key="6">
    <source>
        <dbReference type="ARBA" id="ARBA00023098"/>
    </source>
</evidence>
<evidence type="ECO:0000256" key="3">
    <source>
        <dbReference type="ARBA" id="ARBA00022516"/>
    </source>
</evidence>
<dbReference type="GO" id="GO:0019287">
    <property type="term" value="P:isopentenyl diphosphate biosynthetic process, mevalonate pathway"/>
    <property type="evidence" value="ECO:0007669"/>
    <property type="project" value="InterPro"/>
</dbReference>
<dbReference type="InterPro" id="IPR005935">
    <property type="entry name" value="Mev_decarb"/>
</dbReference>
<dbReference type="Gene3D" id="3.30.230.10">
    <property type="match status" value="1"/>
</dbReference>
<dbReference type="InterPro" id="IPR041431">
    <property type="entry name" value="Mvd1_C"/>
</dbReference>
<dbReference type="SUPFAM" id="SSF55060">
    <property type="entry name" value="GHMP Kinase, C-terminal domain"/>
    <property type="match status" value="1"/>
</dbReference>
<dbReference type="GO" id="GO:0005829">
    <property type="term" value="C:cytosol"/>
    <property type="evidence" value="ECO:0007669"/>
    <property type="project" value="InterPro"/>
</dbReference>
<dbReference type="PANTHER" id="PTHR10977:SF3">
    <property type="entry name" value="DIPHOSPHOMEVALONATE DECARBOXYLASE"/>
    <property type="match status" value="1"/>
</dbReference>
<dbReference type="InterPro" id="IPR014721">
    <property type="entry name" value="Ribsml_uS5_D2-typ_fold_subgr"/>
</dbReference>
<dbReference type="Pfam" id="PF22700">
    <property type="entry name" value="MVD-like_N"/>
    <property type="match status" value="1"/>
</dbReference>
<proteinExistence type="inferred from homology"/>
<dbReference type="InterPro" id="IPR029765">
    <property type="entry name" value="Mev_diP_decarb"/>
</dbReference>
<evidence type="ECO:0000259" key="9">
    <source>
        <dbReference type="Pfam" id="PF22700"/>
    </source>
</evidence>
<evidence type="ECO:0000256" key="1">
    <source>
        <dbReference type="ARBA" id="ARBA00008831"/>
    </source>
</evidence>
<evidence type="ECO:0000256" key="2">
    <source>
        <dbReference type="ARBA" id="ARBA00012296"/>
    </source>
</evidence>
<dbReference type="Proteomes" id="UP000033860">
    <property type="component" value="Unassembled WGS sequence"/>
</dbReference>
<comment type="similarity">
    <text evidence="1">Belongs to the diphosphomevalonate decarboxylase family.</text>
</comment>
<gene>
    <name evidence="10" type="ORF">UX85_C0008G0031</name>
</gene>
<feature type="domain" description="Mvd1 C-terminal" evidence="8">
    <location>
        <begin position="163"/>
        <end position="290"/>
    </location>
</feature>
<dbReference type="PANTHER" id="PTHR10977">
    <property type="entry name" value="DIPHOSPHOMEVALONATE DECARBOXYLASE"/>
    <property type="match status" value="1"/>
</dbReference>
<keyword evidence="4" id="KW-0547">Nucleotide-binding</keyword>
<comment type="caution">
    <text evidence="10">The sequence shown here is derived from an EMBL/GenBank/DDBJ whole genome shotgun (WGS) entry which is preliminary data.</text>
</comment>
<name>A0A0G1RU60_9BACT</name>
<keyword evidence="3" id="KW-0444">Lipid biosynthesis</keyword>
<dbReference type="EC" id="4.1.1.33" evidence="2"/>
<keyword evidence="7" id="KW-0456">Lyase</keyword>
<evidence type="ECO:0000256" key="4">
    <source>
        <dbReference type="ARBA" id="ARBA00022741"/>
    </source>
</evidence>
<keyword evidence="5" id="KW-0067">ATP-binding</keyword>
<dbReference type="EMBL" id="LCNT01000008">
    <property type="protein sequence ID" value="KKU60657.1"/>
    <property type="molecule type" value="Genomic_DNA"/>
</dbReference>
<evidence type="ECO:0000256" key="7">
    <source>
        <dbReference type="ARBA" id="ARBA00023239"/>
    </source>
</evidence>
<evidence type="ECO:0000259" key="8">
    <source>
        <dbReference type="Pfam" id="PF18376"/>
    </source>
</evidence>
<dbReference type="SUPFAM" id="SSF54211">
    <property type="entry name" value="Ribosomal protein S5 domain 2-like"/>
    <property type="match status" value="1"/>
</dbReference>
<dbReference type="AlphaFoldDB" id="A0A0G1RU60"/>